<proteinExistence type="predicted"/>
<sequence length="570" mass="66466">MKSFQKHLLVAGCLISFSILLVLPQYFSGGIILGPDFLFHYNRFYDTAMQIKNGNFQYFISTYGFQQSGRIVNALYGPIFAYLQGILLLLSRTWYNYQIFSRLVLNMIASFSMYYLMRTARIKTRVAVPMACFYLTTFSIQDWTFRQGFTSWGAAIIPLALIPAFKYITDHKINSIQLALCVSLLLQIHVLSTILLVITYIPFFTYGLLKSSTPKKDIFKICIAIFIFLLLTMNIWTVLLAISHSNNLVLPFINKQMYSYSVTEIGCYWLFTSLPLMAIIVFLLYLSIKKWHSHTPLAKICSINFFIFSLLSTSIFPWYLIIKYQIKPLEIFQFPFRFFVIVTIFACVLFAHFLSNHLSRSNNNKIYGVLSLVVLVGLFQTTTFANKKYEYWMTNSSPLKNLGMLVFNSKNDKKIHNSLYSTDLNSILELVQKKTPDYLPSYHNNTKKNYKLYNRYIISANSHFIKSVHNNSLVIIWYAKKRKMISVPVIKYRNTKLILNGHKITGKKNQYHLTKIGTPIVSQKKGRNKLVISYNIGNWFLPVMYIVIITWFSCLTYIGWKFFRKLKNRQ</sequence>
<keyword evidence="1" id="KW-0812">Transmembrane</keyword>
<comment type="caution">
    <text evidence="2">The sequence shown here is derived from an EMBL/GenBank/DDBJ whole genome shotgun (WGS) entry which is preliminary data.</text>
</comment>
<protein>
    <recommendedName>
        <fullName evidence="4">Cell division protein</fullName>
    </recommendedName>
</protein>
<dbReference type="OrthoDB" id="2328595at2"/>
<accession>J1F013</accession>
<feature type="transmembrane region" description="Helical" evidence="1">
    <location>
        <begin position="99"/>
        <end position="117"/>
    </location>
</feature>
<feature type="transmembrane region" description="Helical" evidence="1">
    <location>
        <begin position="334"/>
        <end position="354"/>
    </location>
</feature>
<keyword evidence="1" id="KW-1133">Transmembrane helix</keyword>
<feature type="transmembrane region" description="Helical" evidence="1">
    <location>
        <begin position="188"/>
        <end position="209"/>
    </location>
</feature>
<keyword evidence="3" id="KW-1185">Reference proteome</keyword>
<evidence type="ECO:0000313" key="3">
    <source>
        <dbReference type="Proteomes" id="UP000050898"/>
    </source>
</evidence>
<feature type="transmembrane region" description="Helical" evidence="1">
    <location>
        <begin position="149"/>
        <end position="168"/>
    </location>
</feature>
<evidence type="ECO:0000256" key="1">
    <source>
        <dbReference type="SAM" id="Phobius"/>
    </source>
</evidence>
<evidence type="ECO:0008006" key="4">
    <source>
        <dbReference type="Google" id="ProtNLM"/>
    </source>
</evidence>
<gene>
    <name evidence="2" type="ORF">FD00_GL000734</name>
</gene>
<organism evidence="2 3">
    <name type="scientific">Liquorilactobacillus mali KCTC 3596 = DSM 20444</name>
    <dbReference type="NCBI Taxonomy" id="1046596"/>
    <lineage>
        <taxon>Bacteria</taxon>
        <taxon>Bacillati</taxon>
        <taxon>Bacillota</taxon>
        <taxon>Bacilli</taxon>
        <taxon>Lactobacillales</taxon>
        <taxon>Lactobacillaceae</taxon>
        <taxon>Liquorilactobacillus</taxon>
    </lineage>
</organism>
<dbReference type="AlphaFoldDB" id="J1F013"/>
<feature type="transmembrane region" description="Helical" evidence="1">
    <location>
        <begin position="268"/>
        <end position="288"/>
    </location>
</feature>
<feature type="transmembrane region" description="Helical" evidence="1">
    <location>
        <begin position="539"/>
        <end position="560"/>
    </location>
</feature>
<reference evidence="2 3" key="1">
    <citation type="journal article" date="2015" name="Genome Announc.">
        <title>Expanding the biotechnology potential of lactobacilli through comparative genomics of 213 strains and associated genera.</title>
        <authorList>
            <person name="Sun Z."/>
            <person name="Harris H.M."/>
            <person name="McCann A."/>
            <person name="Guo C."/>
            <person name="Argimon S."/>
            <person name="Zhang W."/>
            <person name="Yang X."/>
            <person name="Jeffery I.B."/>
            <person name="Cooney J.C."/>
            <person name="Kagawa T.F."/>
            <person name="Liu W."/>
            <person name="Song Y."/>
            <person name="Salvetti E."/>
            <person name="Wrobel A."/>
            <person name="Rasinkangas P."/>
            <person name="Parkhill J."/>
            <person name="Rea M.C."/>
            <person name="O'Sullivan O."/>
            <person name="Ritari J."/>
            <person name="Douillard F.P."/>
            <person name="Paul Ross R."/>
            <person name="Yang R."/>
            <person name="Briner A.E."/>
            <person name="Felis G.E."/>
            <person name="de Vos W.M."/>
            <person name="Barrangou R."/>
            <person name="Klaenhammer T.R."/>
            <person name="Caufield P.W."/>
            <person name="Cui Y."/>
            <person name="Zhang H."/>
            <person name="O'Toole P.W."/>
        </authorList>
    </citation>
    <scope>NUCLEOTIDE SEQUENCE [LARGE SCALE GENOMIC DNA]</scope>
    <source>
        <strain evidence="2 3">DSM 20444</strain>
    </source>
</reference>
<feature type="transmembrane region" description="Helical" evidence="1">
    <location>
        <begin position="221"/>
        <end position="242"/>
    </location>
</feature>
<feature type="transmembrane region" description="Helical" evidence="1">
    <location>
        <begin position="366"/>
        <end position="385"/>
    </location>
</feature>
<evidence type="ECO:0000313" key="2">
    <source>
        <dbReference type="EMBL" id="KRN11330.1"/>
    </source>
</evidence>
<dbReference type="PATRIC" id="fig|1046596.6.peg.805"/>
<dbReference type="Proteomes" id="UP000050898">
    <property type="component" value="Unassembled WGS sequence"/>
</dbReference>
<name>J1F013_9LACO</name>
<feature type="transmembrane region" description="Helical" evidence="1">
    <location>
        <begin position="300"/>
        <end position="322"/>
    </location>
</feature>
<dbReference type="EMBL" id="AYYH01000002">
    <property type="protein sequence ID" value="KRN11330.1"/>
    <property type="molecule type" value="Genomic_DNA"/>
</dbReference>
<dbReference type="RefSeq" id="WP_003691562.1">
    <property type="nucleotide sequence ID" value="NZ_AKKT01000192.1"/>
</dbReference>
<keyword evidence="1" id="KW-0472">Membrane</keyword>